<dbReference type="AlphaFoldDB" id="A0A813F4T9"/>
<dbReference type="GO" id="GO:0003978">
    <property type="term" value="F:UDP-glucose 4-epimerase activity"/>
    <property type="evidence" value="ECO:0007669"/>
    <property type="project" value="TreeGrafter"/>
</dbReference>
<dbReference type="PANTHER" id="PTHR43725">
    <property type="entry name" value="UDP-GLUCOSE 4-EPIMERASE"/>
    <property type="match status" value="1"/>
</dbReference>
<dbReference type="GO" id="GO:0005829">
    <property type="term" value="C:cytosol"/>
    <property type="evidence" value="ECO:0007669"/>
    <property type="project" value="TreeGrafter"/>
</dbReference>
<comment type="caution">
    <text evidence="2">The sequence shown here is derived from an EMBL/GenBank/DDBJ whole genome shotgun (WGS) entry which is preliminary data.</text>
</comment>
<dbReference type="Proteomes" id="UP000654075">
    <property type="component" value="Unassembled WGS sequence"/>
</dbReference>
<dbReference type="InterPro" id="IPR036291">
    <property type="entry name" value="NAD(P)-bd_dom_sf"/>
</dbReference>
<dbReference type="OrthoDB" id="419598at2759"/>
<dbReference type="Pfam" id="PF01370">
    <property type="entry name" value="Epimerase"/>
    <property type="match status" value="1"/>
</dbReference>
<reference evidence="2" key="1">
    <citation type="submission" date="2021-02" db="EMBL/GenBank/DDBJ databases">
        <authorList>
            <person name="Dougan E. K."/>
            <person name="Rhodes N."/>
            <person name="Thang M."/>
            <person name="Chan C."/>
        </authorList>
    </citation>
    <scope>NUCLEOTIDE SEQUENCE</scope>
</reference>
<protein>
    <recommendedName>
        <fullName evidence="1">NAD-dependent epimerase/dehydratase domain-containing protein</fullName>
    </recommendedName>
</protein>
<gene>
    <name evidence="2" type="ORF">PGLA1383_LOCUS27099</name>
</gene>
<proteinExistence type="predicted"/>
<keyword evidence="3" id="KW-1185">Reference proteome</keyword>
<dbReference type="PANTHER" id="PTHR43725:SF6">
    <property type="entry name" value="CHLOROPLAST STEM-LOOP BINDING PROTEIN OF 41 KDA A, CHLOROPLASTIC"/>
    <property type="match status" value="1"/>
</dbReference>
<dbReference type="EMBL" id="CAJNNV010024268">
    <property type="protein sequence ID" value="CAE8609272.1"/>
    <property type="molecule type" value="Genomic_DNA"/>
</dbReference>
<name>A0A813F4T9_POLGL</name>
<dbReference type="SUPFAM" id="SSF51735">
    <property type="entry name" value="NAD(P)-binding Rossmann-fold domains"/>
    <property type="match status" value="1"/>
</dbReference>
<sequence>MAAATKNRCRKSAAAATALAVVLALSAASAAAFAAAAATGALPLRQPATAASTLAGNAPMRGLAPRQPSATVAGGWALVALAAAGAALIVQNKGGGHGEIGYHLALNLAKEKGLKVTLIGDSAAKKDKPPFNSYGALEAAGVEVKWADLENGGLAGALEGVGPCEYVFDNENVCTKELQKAVKAWTPKAYAYVSSGGMYKPVKEDAALVETGLVKEENAQLANEQHAAEAGLSWSAFRPQYIYGPLTNKREYIDWFLDRITRDLPVPLPGDGSFRTTLSNAEDVAGMLASVINNPEAAAGQVFNCATDVFLSHKELVVLCAKAAGKDPEAVMKKVVFYDPAALKGVELPKKNKFPFREANFGVSVQKAKRVLAWAPKHTIEGDIDAYYIEYLRQGKDKGDVAIEWDVAVIRAVGA</sequence>
<evidence type="ECO:0000313" key="2">
    <source>
        <dbReference type="EMBL" id="CAE8609272.1"/>
    </source>
</evidence>
<accession>A0A813F4T9</accession>
<dbReference type="GO" id="GO:0005996">
    <property type="term" value="P:monosaccharide metabolic process"/>
    <property type="evidence" value="ECO:0007669"/>
    <property type="project" value="TreeGrafter"/>
</dbReference>
<dbReference type="Gene3D" id="3.40.50.720">
    <property type="entry name" value="NAD(P)-binding Rossmann-like Domain"/>
    <property type="match status" value="1"/>
</dbReference>
<dbReference type="OMA" id="YKTTDEP"/>
<dbReference type="InterPro" id="IPR001509">
    <property type="entry name" value="Epimerase_deHydtase"/>
</dbReference>
<organism evidence="2 3">
    <name type="scientific">Polarella glacialis</name>
    <name type="common">Dinoflagellate</name>
    <dbReference type="NCBI Taxonomy" id="89957"/>
    <lineage>
        <taxon>Eukaryota</taxon>
        <taxon>Sar</taxon>
        <taxon>Alveolata</taxon>
        <taxon>Dinophyceae</taxon>
        <taxon>Suessiales</taxon>
        <taxon>Suessiaceae</taxon>
        <taxon>Polarella</taxon>
    </lineage>
</organism>
<evidence type="ECO:0000259" key="1">
    <source>
        <dbReference type="Pfam" id="PF01370"/>
    </source>
</evidence>
<evidence type="ECO:0000313" key="3">
    <source>
        <dbReference type="Proteomes" id="UP000654075"/>
    </source>
</evidence>
<feature type="domain" description="NAD-dependent epimerase/dehydratase" evidence="1">
    <location>
        <begin position="165"/>
        <end position="306"/>
    </location>
</feature>